<sequence length="200" mass="21848">MPPQADVLGTMVPVGGGDPIPLLKPELLVGRRPGCDIRLDFENVSGKHCTLLLVNGVWTVRDMGSTNGTSVNGARLSSPHALMPEDELGIADHLYTIDYVPSGPEAFIATHKVLDQDVQEDRKRHSLMELAGLDTDGVSAARAPRPKKAPTLIERVSADEAEFDDAVPEHFKSPAKPKPKKKEEDDDFLKLIEEEVKKPE</sequence>
<dbReference type="SUPFAM" id="SSF49879">
    <property type="entry name" value="SMAD/FHA domain"/>
    <property type="match status" value="1"/>
</dbReference>
<dbReference type="InterPro" id="IPR000253">
    <property type="entry name" value="FHA_dom"/>
</dbReference>
<reference evidence="3 4" key="1">
    <citation type="submission" date="2019-08" db="EMBL/GenBank/DDBJ databases">
        <title>Deep-cultivation of Planctomycetes and their phenomic and genomic characterization uncovers novel biology.</title>
        <authorList>
            <person name="Wiegand S."/>
            <person name="Jogler M."/>
            <person name="Boedeker C."/>
            <person name="Pinto D."/>
            <person name="Vollmers J."/>
            <person name="Rivas-Marin E."/>
            <person name="Kohn T."/>
            <person name="Peeters S.H."/>
            <person name="Heuer A."/>
            <person name="Rast P."/>
            <person name="Oberbeckmann S."/>
            <person name="Bunk B."/>
            <person name="Jeske O."/>
            <person name="Meyerdierks A."/>
            <person name="Storesund J.E."/>
            <person name="Kallscheuer N."/>
            <person name="Luecker S."/>
            <person name="Lage O.M."/>
            <person name="Pohl T."/>
            <person name="Merkel B.J."/>
            <person name="Hornburger P."/>
            <person name="Mueller R.-W."/>
            <person name="Bruemmer F."/>
            <person name="Labrenz M."/>
            <person name="Spormann A.M."/>
            <person name="Op den Camp H."/>
            <person name="Overmann J."/>
            <person name="Amann R."/>
            <person name="Jetten M.S.M."/>
            <person name="Mascher T."/>
            <person name="Medema M.H."/>
            <person name="Devos D.P."/>
            <person name="Kaster A.-K."/>
            <person name="Ovreas L."/>
            <person name="Rohde M."/>
            <person name="Galperin M.Y."/>
            <person name="Jogler C."/>
        </authorList>
    </citation>
    <scope>NUCLEOTIDE SEQUENCE [LARGE SCALE GENOMIC DNA]</scope>
    <source>
        <strain evidence="3 4">OJF2</strain>
    </source>
</reference>
<dbReference type="PROSITE" id="PS50006">
    <property type="entry name" value="FHA_DOMAIN"/>
    <property type="match status" value="1"/>
</dbReference>
<dbReference type="KEGG" id="agv:OJF2_12940"/>
<dbReference type="InterPro" id="IPR050923">
    <property type="entry name" value="Cell_Proc_Reg/RNA_Proc"/>
</dbReference>
<accession>A0A5B9VYV7</accession>
<dbReference type="CDD" id="cd00060">
    <property type="entry name" value="FHA"/>
    <property type="match status" value="1"/>
</dbReference>
<feature type="compositionally biased region" description="Basic and acidic residues" evidence="1">
    <location>
        <begin position="188"/>
        <end position="200"/>
    </location>
</feature>
<feature type="region of interest" description="Disordered" evidence="1">
    <location>
        <begin position="138"/>
        <end position="200"/>
    </location>
</feature>
<feature type="domain" description="FHA" evidence="2">
    <location>
        <begin position="27"/>
        <end position="76"/>
    </location>
</feature>
<dbReference type="InterPro" id="IPR008984">
    <property type="entry name" value="SMAD_FHA_dom_sf"/>
</dbReference>
<evidence type="ECO:0000259" key="2">
    <source>
        <dbReference type="PROSITE" id="PS50006"/>
    </source>
</evidence>
<dbReference type="OrthoDB" id="151099at2"/>
<evidence type="ECO:0000256" key="1">
    <source>
        <dbReference type="SAM" id="MobiDB-lite"/>
    </source>
</evidence>
<dbReference type="RefSeq" id="WP_148592260.1">
    <property type="nucleotide sequence ID" value="NZ_CP042997.1"/>
</dbReference>
<dbReference type="AlphaFoldDB" id="A0A5B9VYV7"/>
<evidence type="ECO:0000313" key="3">
    <source>
        <dbReference type="EMBL" id="QEH32810.1"/>
    </source>
</evidence>
<dbReference type="EMBL" id="CP042997">
    <property type="protein sequence ID" value="QEH32810.1"/>
    <property type="molecule type" value="Genomic_DNA"/>
</dbReference>
<gene>
    <name evidence="3" type="ORF">OJF2_12940</name>
</gene>
<name>A0A5B9VYV7_9BACT</name>
<dbReference type="Pfam" id="PF00498">
    <property type="entry name" value="FHA"/>
    <property type="match status" value="1"/>
</dbReference>
<organism evidence="3 4">
    <name type="scientific">Aquisphaera giovannonii</name>
    <dbReference type="NCBI Taxonomy" id="406548"/>
    <lineage>
        <taxon>Bacteria</taxon>
        <taxon>Pseudomonadati</taxon>
        <taxon>Planctomycetota</taxon>
        <taxon>Planctomycetia</taxon>
        <taxon>Isosphaerales</taxon>
        <taxon>Isosphaeraceae</taxon>
        <taxon>Aquisphaera</taxon>
    </lineage>
</organism>
<dbReference type="PANTHER" id="PTHR23308">
    <property type="entry name" value="NUCLEAR INHIBITOR OF PROTEIN PHOSPHATASE-1"/>
    <property type="match status" value="1"/>
</dbReference>
<proteinExistence type="predicted"/>
<dbReference type="SMART" id="SM00240">
    <property type="entry name" value="FHA"/>
    <property type="match status" value="1"/>
</dbReference>
<protein>
    <submittedName>
        <fullName evidence="3">FHA domain protein</fullName>
    </submittedName>
</protein>
<evidence type="ECO:0000313" key="4">
    <source>
        <dbReference type="Proteomes" id="UP000324233"/>
    </source>
</evidence>
<dbReference type="Proteomes" id="UP000324233">
    <property type="component" value="Chromosome"/>
</dbReference>
<dbReference type="Gene3D" id="2.60.200.20">
    <property type="match status" value="1"/>
</dbReference>
<keyword evidence="4" id="KW-1185">Reference proteome</keyword>